<dbReference type="EMBL" id="CACSIM010000001">
    <property type="protein sequence ID" value="CAA0085991.1"/>
    <property type="molecule type" value="Genomic_DNA"/>
</dbReference>
<accession>A0A5S9N7R8</accession>
<dbReference type="Proteomes" id="UP000435877">
    <property type="component" value="Unassembled WGS sequence"/>
</dbReference>
<dbReference type="GO" id="GO:0005524">
    <property type="term" value="F:ATP binding"/>
    <property type="evidence" value="ECO:0007669"/>
    <property type="project" value="UniProtKB-KW"/>
</dbReference>
<dbReference type="Proteomes" id="UP000439591">
    <property type="component" value="Unassembled WGS sequence"/>
</dbReference>
<dbReference type="GO" id="GO:0035999">
    <property type="term" value="P:tetrahydrofolate interconversion"/>
    <property type="evidence" value="ECO:0007669"/>
    <property type="project" value="TreeGrafter"/>
</dbReference>
<dbReference type="EC" id="6.3.3.2" evidence="4"/>
<protein>
    <recommendedName>
        <fullName evidence="4">5-formyltetrahydrofolate cyclo-ligase</fullName>
        <ecNumber evidence="4">6.3.3.2</ecNumber>
    </recommendedName>
</protein>
<dbReference type="PANTHER" id="PTHR23407:SF1">
    <property type="entry name" value="5-FORMYLTETRAHYDROFOLATE CYCLO-LIGASE"/>
    <property type="match status" value="1"/>
</dbReference>
<evidence type="ECO:0000313" key="8">
    <source>
        <dbReference type="Proteomes" id="UP000439591"/>
    </source>
</evidence>
<evidence type="ECO:0000256" key="2">
    <source>
        <dbReference type="ARBA" id="ARBA00022741"/>
    </source>
</evidence>
<keyword evidence="3 4" id="KW-0067">ATP-binding</keyword>
<keyword evidence="6" id="KW-0436">Ligase</keyword>
<keyword evidence="4" id="KW-0479">Metal-binding</keyword>
<evidence type="ECO:0000256" key="4">
    <source>
        <dbReference type="RuleBase" id="RU361279"/>
    </source>
</evidence>
<name>A0A5S9N7R8_9GAMM</name>
<dbReference type="InterPro" id="IPR024185">
    <property type="entry name" value="FTHF_cligase-like_sf"/>
</dbReference>
<proteinExistence type="inferred from homology"/>
<evidence type="ECO:0000313" key="7">
    <source>
        <dbReference type="Proteomes" id="UP000435877"/>
    </source>
</evidence>
<dbReference type="Pfam" id="PF01812">
    <property type="entry name" value="5-FTHF_cyc-lig"/>
    <property type="match status" value="1"/>
</dbReference>
<comment type="similarity">
    <text evidence="1 4">Belongs to the 5-formyltetrahydrofolate cyclo-ligase family.</text>
</comment>
<dbReference type="Gene3D" id="3.40.50.10420">
    <property type="entry name" value="NagB/RpiA/CoA transferase-like"/>
    <property type="match status" value="1"/>
</dbReference>
<evidence type="ECO:0000256" key="3">
    <source>
        <dbReference type="ARBA" id="ARBA00022840"/>
    </source>
</evidence>
<dbReference type="NCBIfam" id="TIGR02727">
    <property type="entry name" value="MTHFS_bact"/>
    <property type="match status" value="1"/>
</dbReference>
<dbReference type="SUPFAM" id="SSF100950">
    <property type="entry name" value="NagB/RpiA/CoA transferase-like"/>
    <property type="match status" value="1"/>
</dbReference>
<reference evidence="7 8" key="1">
    <citation type="submission" date="2019-11" db="EMBL/GenBank/DDBJ databases">
        <authorList>
            <person name="Holert J."/>
        </authorList>
    </citation>
    <scope>NUCLEOTIDE SEQUENCE [LARGE SCALE GENOMIC DNA]</scope>
    <source>
        <strain evidence="6">BC3_2A</strain>
        <strain evidence="5">SB11_1A</strain>
    </source>
</reference>
<dbReference type="GO" id="GO:0009396">
    <property type="term" value="P:folic acid-containing compound biosynthetic process"/>
    <property type="evidence" value="ECO:0007669"/>
    <property type="project" value="TreeGrafter"/>
</dbReference>
<keyword evidence="4" id="KW-0460">Magnesium</keyword>
<evidence type="ECO:0000313" key="5">
    <source>
        <dbReference type="EMBL" id="CAA0079857.1"/>
    </source>
</evidence>
<dbReference type="AlphaFoldDB" id="A0A5S9N7R8"/>
<organism evidence="6 8">
    <name type="scientific">Zhongshania aliphaticivorans</name>
    <dbReference type="NCBI Taxonomy" id="1470434"/>
    <lineage>
        <taxon>Bacteria</taxon>
        <taxon>Pseudomonadati</taxon>
        <taxon>Pseudomonadota</taxon>
        <taxon>Gammaproteobacteria</taxon>
        <taxon>Cellvibrionales</taxon>
        <taxon>Spongiibacteraceae</taxon>
        <taxon>Zhongshania</taxon>
    </lineage>
</organism>
<gene>
    <name evidence="5" type="ORF">IHBHHGIJ_00146</name>
    <name evidence="6" type="ORF">KFEGEMFD_01003</name>
</gene>
<comment type="cofactor">
    <cofactor evidence="4">
        <name>Mg(2+)</name>
        <dbReference type="ChEBI" id="CHEBI:18420"/>
    </cofactor>
</comment>
<dbReference type="InterPro" id="IPR002698">
    <property type="entry name" value="FTHF_cligase"/>
</dbReference>
<keyword evidence="7" id="KW-1185">Reference proteome</keyword>
<evidence type="ECO:0000313" key="6">
    <source>
        <dbReference type="EMBL" id="CAA0085991.1"/>
    </source>
</evidence>
<sequence>MNRWVQGPRSRRYLGASLNRCFIQPCVHHHYFLFPRYTAWMNTTLKSRLRRELRARRQGLSKAQQTIAANQLMLRLIRLPVFHRAQHIAAYIASDDEISPAPLLRYAGLIGKHCYLPKISQTANRNDMDFYRYHFKQTLQPNRYGIGEPSGLRRQPQAANKLDIVLLPLTGFDKEGRRLGMGGGFYDRAFAFKNGKKNQQPIMIGIAHHCQEVDSLPGDDWDIPLDLIVTDRRVIKPRKR</sequence>
<comment type="catalytic activity">
    <reaction evidence="4">
        <text>(6S)-5-formyl-5,6,7,8-tetrahydrofolate + ATP = (6R)-5,10-methenyltetrahydrofolate + ADP + phosphate</text>
        <dbReference type="Rhea" id="RHEA:10488"/>
        <dbReference type="ChEBI" id="CHEBI:30616"/>
        <dbReference type="ChEBI" id="CHEBI:43474"/>
        <dbReference type="ChEBI" id="CHEBI:57455"/>
        <dbReference type="ChEBI" id="CHEBI:57457"/>
        <dbReference type="ChEBI" id="CHEBI:456216"/>
        <dbReference type="EC" id="6.3.3.2"/>
    </reaction>
</comment>
<dbReference type="PANTHER" id="PTHR23407">
    <property type="entry name" value="ATPASE INHIBITOR/5-FORMYLTETRAHYDROFOLATE CYCLO-LIGASE"/>
    <property type="match status" value="1"/>
</dbReference>
<keyword evidence="2 4" id="KW-0547">Nucleotide-binding</keyword>
<dbReference type="GO" id="GO:0046872">
    <property type="term" value="F:metal ion binding"/>
    <property type="evidence" value="ECO:0007669"/>
    <property type="project" value="UniProtKB-KW"/>
</dbReference>
<dbReference type="InterPro" id="IPR037171">
    <property type="entry name" value="NagB/RpiA_transferase-like"/>
</dbReference>
<evidence type="ECO:0000256" key="1">
    <source>
        <dbReference type="ARBA" id="ARBA00010638"/>
    </source>
</evidence>
<dbReference type="EMBL" id="CACSIK010000001">
    <property type="protein sequence ID" value="CAA0079857.1"/>
    <property type="molecule type" value="Genomic_DNA"/>
</dbReference>
<dbReference type="GO" id="GO:0030272">
    <property type="term" value="F:5-formyltetrahydrofolate cyclo-ligase activity"/>
    <property type="evidence" value="ECO:0007669"/>
    <property type="project" value="UniProtKB-EC"/>
</dbReference>